<feature type="compositionally biased region" description="Low complexity" evidence="1">
    <location>
        <begin position="53"/>
        <end position="69"/>
    </location>
</feature>
<evidence type="ECO:0000313" key="3">
    <source>
        <dbReference type="EMBL" id="PRY40601.1"/>
    </source>
</evidence>
<dbReference type="EMBL" id="PVTF01000006">
    <property type="protein sequence ID" value="PRY40601.1"/>
    <property type="molecule type" value="Genomic_DNA"/>
</dbReference>
<name>A0A2T0T4N8_9PSEU</name>
<dbReference type="Proteomes" id="UP000239494">
    <property type="component" value="Unassembled WGS sequence"/>
</dbReference>
<reference evidence="3 4" key="1">
    <citation type="submission" date="2018-03" db="EMBL/GenBank/DDBJ databases">
        <title>Genomic Encyclopedia of Archaeal and Bacterial Type Strains, Phase II (KMG-II): from individual species to whole genera.</title>
        <authorList>
            <person name="Goeker M."/>
        </authorList>
    </citation>
    <scope>NUCLEOTIDE SEQUENCE [LARGE SCALE GENOMIC DNA]</scope>
    <source>
        <strain evidence="3 4">DSM 44720</strain>
    </source>
</reference>
<feature type="compositionally biased region" description="Low complexity" evidence="1">
    <location>
        <begin position="80"/>
        <end position="91"/>
    </location>
</feature>
<keyword evidence="2" id="KW-0812">Transmembrane</keyword>
<keyword evidence="2" id="KW-0472">Membrane</keyword>
<keyword evidence="4" id="KW-1185">Reference proteome</keyword>
<keyword evidence="2" id="KW-1133">Transmembrane helix</keyword>
<accession>A0A2T0T4N8</accession>
<gene>
    <name evidence="3" type="ORF">CLV43_106342</name>
</gene>
<evidence type="ECO:0000256" key="2">
    <source>
        <dbReference type="SAM" id="Phobius"/>
    </source>
</evidence>
<proteinExistence type="predicted"/>
<feature type="region of interest" description="Disordered" evidence="1">
    <location>
        <begin position="46"/>
        <end position="91"/>
    </location>
</feature>
<organism evidence="3 4">
    <name type="scientific">Umezawaea tangerina</name>
    <dbReference type="NCBI Taxonomy" id="84725"/>
    <lineage>
        <taxon>Bacteria</taxon>
        <taxon>Bacillati</taxon>
        <taxon>Actinomycetota</taxon>
        <taxon>Actinomycetes</taxon>
        <taxon>Pseudonocardiales</taxon>
        <taxon>Pseudonocardiaceae</taxon>
        <taxon>Umezawaea</taxon>
    </lineage>
</organism>
<evidence type="ECO:0000313" key="4">
    <source>
        <dbReference type="Proteomes" id="UP000239494"/>
    </source>
</evidence>
<evidence type="ECO:0000256" key="1">
    <source>
        <dbReference type="SAM" id="MobiDB-lite"/>
    </source>
</evidence>
<feature type="region of interest" description="Disordered" evidence="1">
    <location>
        <begin position="1"/>
        <end position="20"/>
    </location>
</feature>
<comment type="caution">
    <text evidence="3">The sequence shown here is derived from an EMBL/GenBank/DDBJ whole genome shotgun (WGS) entry which is preliminary data.</text>
</comment>
<protein>
    <submittedName>
        <fullName evidence="3">Uncharacterized protein</fullName>
    </submittedName>
</protein>
<dbReference type="AlphaFoldDB" id="A0A2T0T4N8"/>
<feature type="transmembrane region" description="Helical" evidence="2">
    <location>
        <begin position="21"/>
        <end position="43"/>
    </location>
</feature>
<dbReference type="RefSeq" id="WP_146174866.1">
    <property type="nucleotide sequence ID" value="NZ_PVTF01000006.1"/>
</dbReference>
<sequence length="91" mass="9024">MPAMTDTQARIGRRAEGTRRVGRATAWIAAAATVLATAFRIVLATGTSDARTDSGASTSTESGSTADDSLQAPDSAPRQGSGSAHTGSGGS</sequence>